<dbReference type="RefSeq" id="WP_089373782.1">
    <property type="nucleotide sequence ID" value="NZ_BMEP01000008.1"/>
</dbReference>
<evidence type="ECO:0000313" key="2">
    <source>
        <dbReference type="EMBL" id="SNS32076.1"/>
    </source>
</evidence>
<name>A0A239DI08_9FLAO</name>
<evidence type="ECO:0000313" key="3">
    <source>
        <dbReference type="Proteomes" id="UP000198379"/>
    </source>
</evidence>
<reference evidence="2 3" key="1">
    <citation type="submission" date="2017-06" db="EMBL/GenBank/DDBJ databases">
        <authorList>
            <person name="Kim H.J."/>
            <person name="Triplett B.A."/>
        </authorList>
    </citation>
    <scope>NUCLEOTIDE SEQUENCE [LARGE SCALE GENOMIC DNA]</scope>
    <source>
        <strain evidence="2 3">DSM 25597</strain>
    </source>
</reference>
<keyword evidence="3" id="KW-1185">Reference proteome</keyword>
<keyword evidence="1" id="KW-0472">Membrane</keyword>
<accession>A0A239DI08</accession>
<gene>
    <name evidence="2" type="ORF">SAMN06265376_11129</name>
</gene>
<feature type="transmembrane region" description="Helical" evidence="1">
    <location>
        <begin position="46"/>
        <end position="64"/>
    </location>
</feature>
<keyword evidence="1" id="KW-0812">Transmembrane</keyword>
<protein>
    <submittedName>
        <fullName evidence="2">Uncharacterized protein</fullName>
    </submittedName>
</protein>
<sequence>MKKRKLSTLQIVTIAFIVLFLIWERNIQLYLSEHDLQNSLQTRKDLFVSLPILLVLIVASVRQWKKNTTSN</sequence>
<dbReference type="Proteomes" id="UP000198379">
    <property type="component" value="Unassembled WGS sequence"/>
</dbReference>
<dbReference type="EMBL" id="FZNY01000011">
    <property type="protein sequence ID" value="SNS32076.1"/>
    <property type="molecule type" value="Genomic_DNA"/>
</dbReference>
<keyword evidence="1" id="KW-1133">Transmembrane helix</keyword>
<proteinExistence type="predicted"/>
<evidence type="ECO:0000256" key="1">
    <source>
        <dbReference type="SAM" id="Phobius"/>
    </source>
</evidence>
<dbReference type="AlphaFoldDB" id="A0A239DI08"/>
<feature type="transmembrane region" description="Helical" evidence="1">
    <location>
        <begin position="7"/>
        <end position="26"/>
    </location>
</feature>
<organism evidence="2 3">
    <name type="scientific">Dokdonia pacifica</name>
    <dbReference type="NCBI Taxonomy" id="1627892"/>
    <lineage>
        <taxon>Bacteria</taxon>
        <taxon>Pseudomonadati</taxon>
        <taxon>Bacteroidota</taxon>
        <taxon>Flavobacteriia</taxon>
        <taxon>Flavobacteriales</taxon>
        <taxon>Flavobacteriaceae</taxon>
        <taxon>Dokdonia</taxon>
    </lineage>
</organism>